<dbReference type="PANTHER" id="PTHR15555:SF0">
    <property type="entry name" value="ZINC FINGER HIT DOMAIN-CONTAINING PROTEIN 2"/>
    <property type="match status" value="1"/>
</dbReference>
<evidence type="ECO:0000259" key="2">
    <source>
        <dbReference type="PROSITE" id="PS51083"/>
    </source>
</evidence>
<dbReference type="GO" id="GO:0008270">
    <property type="term" value="F:zinc ion binding"/>
    <property type="evidence" value="ECO:0007669"/>
    <property type="project" value="UniProtKB-UniRule"/>
</dbReference>
<comment type="caution">
    <text evidence="3">The sequence shown here is derived from an EMBL/GenBank/DDBJ whole genome shotgun (WGS) entry which is preliminary data.</text>
</comment>
<dbReference type="InterPro" id="IPR039646">
    <property type="entry name" value="ZNHIT2"/>
</dbReference>
<sequence>MASTEPSCAICRRQFSKYTCPTCNVAYCSLTCFRSQAHSKCSETFYKNELESDIRAQPSKTAQERQRMLELLKRFEEESAAQEEPEPEDEDFSRRFQGLDLESAPPDQLWSLLTPAERDNFLKAMADPSSELAVQLLASEDLENEKQEPWWTVPALPGSRYGIPPEPISVPPSLQSSHRSGPSLIYNICALCIAYAYITHHLSVSPLSTAPDPEADAARTLFSQLTPFLTSRTSKLWHPTLDSAITDVHSRLPPNTATPQLFVLLLRDAAALLRPALVVDVDATEAGLGPHAQTLRALGDLHTLFRARTHVAHKLTFYAAFLNDDAKTAALELEREAKTRELELDLRADNVEWEHLGANGRQVNIVEVG</sequence>
<protein>
    <recommendedName>
        <fullName evidence="2">HIT-type domain-containing protein</fullName>
    </recommendedName>
</protein>
<dbReference type="AlphaFoldDB" id="A0AAD6VQ72"/>
<gene>
    <name evidence="3" type="ORF">GGX14DRAFT_441896</name>
</gene>
<keyword evidence="1" id="KW-0862">Zinc</keyword>
<reference evidence="3" key="1">
    <citation type="submission" date="2023-03" db="EMBL/GenBank/DDBJ databases">
        <title>Massive genome expansion in bonnet fungi (Mycena s.s.) driven by repeated elements and novel gene families across ecological guilds.</title>
        <authorList>
            <consortium name="Lawrence Berkeley National Laboratory"/>
            <person name="Harder C.B."/>
            <person name="Miyauchi S."/>
            <person name="Viragh M."/>
            <person name="Kuo A."/>
            <person name="Thoen E."/>
            <person name="Andreopoulos B."/>
            <person name="Lu D."/>
            <person name="Skrede I."/>
            <person name="Drula E."/>
            <person name="Henrissat B."/>
            <person name="Morin E."/>
            <person name="Kohler A."/>
            <person name="Barry K."/>
            <person name="LaButti K."/>
            <person name="Morin E."/>
            <person name="Salamov A."/>
            <person name="Lipzen A."/>
            <person name="Mereny Z."/>
            <person name="Hegedus B."/>
            <person name="Baldrian P."/>
            <person name="Stursova M."/>
            <person name="Weitz H."/>
            <person name="Taylor A."/>
            <person name="Grigoriev I.V."/>
            <person name="Nagy L.G."/>
            <person name="Martin F."/>
            <person name="Kauserud H."/>
        </authorList>
    </citation>
    <scope>NUCLEOTIDE SEQUENCE</scope>
    <source>
        <strain evidence="3">9144</strain>
    </source>
</reference>
<keyword evidence="4" id="KW-1185">Reference proteome</keyword>
<dbReference type="Proteomes" id="UP001219525">
    <property type="component" value="Unassembled WGS sequence"/>
</dbReference>
<dbReference type="Pfam" id="PF04438">
    <property type="entry name" value="zf-HIT"/>
    <property type="match status" value="1"/>
</dbReference>
<evidence type="ECO:0000256" key="1">
    <source>
        <dbReference type="PROSITE-ProRule" id="PRU00453"/>
    </source>
</evidence>
<dbReference type="CDD" id="cd23024">
    <property type="entry name" value="zf-HIT_ZNHIT2-3"/>
    <property type="match status" value="1"/>
</dbReference>
<dbReference type="InterPro" id="IPR007529">
    <property type="entry name" value="Znf_HIT"/>
</dbReference>
<evidence type="ECO:0000313" key="3">
    <source>
        <dbReference type="EMBL" id="KAJ7216531.1"/>
    </source>
</evidence>
<keyword evidence="1" id="KW-0863">Zinc-finger</keyword>
<evidence type="ECO:0000313" key="4">
    <source>
        <dbReference type="Proteomes" id="UP001219525"/>
    </source>
</evidence>
<organism evidence="3 4">
    <name type="scientific">Mycena pura</name>
    <dbReference type="NCBI Taxonomy" id="153505"/>
    <lineage>
        <taxon>Eukaryota</taxon>
        <taxon>Fungi</taxon>
        <taxon>Dikarya</taxon>
        <taxon>Basidiomycota</taxon>
        <taxon>Agaricomycotina</taxon>
        <taxon>Agaricomycetes</taxon>
        <taxon>Agaricomycetidae</taxon>
        <taxon>Agaricales</taxon>
        <taxon>Marasmiineae</taxon>
        <taxon>Mycenaceae</taxon>
        <taxon>Mycena</taxon>
    </lineage>
</organism>
<keyword evidence="1" id="KW-0479">Metal-binding</keyword>
<dbReference type="PROSITE" id="PS51083">
    <property type="entry name" value="ZF_HIT"/>
    <property type="match status" value="1"/>
</dbReference>
<feature type="domain" description="HIT-type" evidence="2">
    <location>
        <begin position="8"/>
        <end position="41"/>
    </location>
</feature>
<dbReference type="Gene3D" id="3.30.60.190">
    <property type="match status" value="1"/>
</dbReference>
<dbReference type="PANTHER" id="PTHR15555">
    <property type="entry name" value="ZINC FINGER HIT DOMAIN CONTAINING PROTEIN 2 PROTEIN FON -RELATED"/>
    <property type="match status" value="1"/>
</dbReference>
<dbReference type="EMBL" id="JARJCW010000015">
    <property type="protein sequence ID" value="KAJ7216531.1"/>
    <property type="molecule type" value="Genomic_DNA"/>
</dbReference>
<proteinExistence type="predicted"/>
<dbReference type="SUPFAM" id="SSF144232">
    <property type="entry name" value="HIT/MYND zinc finger-like"/>
    <property type="match status" value="1"/>
</dbReference>
<accession>A0AAD6VQ72</accession>
<name>A0AAD6VQ72_9AGAR</name>